<sequence length="81" mass="9173">MILIETRESVLGNMENVFRELAKHKDKSPASPEVQNLISKWKSCLEEFMVALSITLINLTSIGDYGHMSDSLSHFYGIIPF</sequence>
<evidence type="ECO:0000313" key="2">
    <source>
        <dbReference type="Proteomes" id="UP000838749"/>
    </source>
</evidence>
<dbReference type="EMBL" id="CAKMAB010000005">
    <property type="protein sequence ID" value="CAH1055266.1"/>
    <property type="molecule type" value="Genomic_DNA"/>
</dbReference>
<proteinExistence type="predicted"/>
<evidence type="ECO:0000313" key="1">
    <source>
        <dbReference type="EMBL" id="CAH1055266.1"/>
    </source>
</evidence>
<keyword evidence="2" id="KW-1185">Reference proteome</keyword>
<reference evidence="1" key="1">
    <citation type="submission" date="2021-12" db="EMBL/GenBank/DDBJ databases">
        <authorList>
            <person name="Criscuolo A."/>
        </authorList>
    </citation>
    <scope>NUCLEOTIDE SEQUENCE</scope>
    <source>
        <strain evidence="1">CIP111894</strain>
    </source>
</reference>
<organism evidence="1 2">
    <name type="scientific">Paenibacillus pseudetheri</name>
    <dbReference type="NCBI Taxonomy" id="2897682"/>
    <lineage>
        <taxon>Bacteria</taxon>
        <taxon>Bacillati</taxon>
        <taxon>Bacillota</taxon>
        <taxon>Bacilli</taxon>
        <taxon>Bacillales</taxon>
        <taxon>Paenibacillaceae</taxon>
        <taxon>Paenibacillus</taxon>
    </lineage>
</organism>
<comment type="caution">
    <text evidence="1">The sequence shown here is derived from an EMBL/GenBank/DDBJ whole genome shotgun (WGS) entry which is preliminary data.</text>
</comment>
<name>A0ABM9B9F9_9BACL</name>
<accession>A0ABM9B9F9</accession>
<protein>
    <submittedName>
        <fullName evidence="1">Uncharacterized protein</fullName>
    </submittedName>
</protein>
<gene>
    <name evidence="1" type="ORF">PAECIP111894_01416</name>
</gene>
<dbReference type="Proteomes" id="UP000838749">
    <property type="component" value="Unassembled WGS sequence"/>
</dbReference>